<reference evidence="2" key="1">
    <citation type="journal article" date="2019" name="Int. J. Syst. Evol. Microbiol.">
        <title>The Global Catalogue of Microorganisms (GCM) 10K type strain sequencing project: providing services to taxonomists for standard genome sequencing and annotation.</title>
        <authorList>
            <consortium name="The Broad Institute Genomics Platform"/>
            <consortium name="The Broad Institute Genome Sequencing Center for Infectious Disease"/>
            <person name="Wu L."/>
            <person name="Ma J."/>
        </authorList>
    </citation>
    <scope>NUCLEOTIDE SEQUENCE [LARGE SCALE GENOMIC DNA]</scope>
    <source>
        <strain evidence="2">JCM 17085</strain>
    </source>
</reference>
<organism evidence="1 2">
    <name type="scientific">Mucilaginibacter panaciglaebae</name>
    <dbReference type="NCBI Taxonomy" id="502331"/>
    <lineage>
        <taxon>Bacteria</taxon>
        <taxon>Pseudomonadati</taxon>
        <taxon>Bacteroidota</taxon>
        <taxon>Sphingobacteriia</taxon>
        <taxon>Sphingobacteriales</taxon>
        <taxon>Sphingobacteriaceae</taxon>
        <taxon>Mucilaginibacter</taxon>
    </lineage>
</organism>
<gene>
    <name evidence="1" type="ORF">GCM10022392_13240</name>
</gene>
<evidence type="ECO:0000313" key="2">
    <source>
        <dbReference type="Proteomes" id="UP001500841"/>
    </source>
</evidence>
<dbReference type="Proteomes" id="UP001500841">
    <property type="component" value="Unassembled WGS sequence"/>
</dbReference>
<dbReference type="EMBL" id="BAABCV010000004">
    <property type="protein sequence ID" value="GAA4092399.1"/>
    <property type="molecule type" value="Genomic_DNA"/>
</dbReference>
<keyword evidence="2" id="KW-1185">Reference proteome</keyword>
<evidence type="ECO:0008006" key="3">
    <source>
        <dbReference type="Google" id="ProtNLM"/>
    </source>
</evidence>
<accession>A0ABP7WNJ9</accession>
<protein>
    <recommendedName>
        <fullName evidence="3">TonB-dependent receptor</fullName>
    </recommendedName>
</protein>
<name>A0ABP7WNJ9_9SPHI</name>
<dbReference type="SUPFAM" id="SSF56935">
    <property type="entry name" value="Porins"/>
    <property type="match status" value="1"/>
</dbReference>
<comment type="caution">
    <text evidence="1">The sequence shown here is derived from an EMBL/GenBank/DDBJ whole genome shotgun (WGS) entry which is preliminary data.</text>
</comment>
<proteinExistence type="predicted"/>
<sequence length="694" mass="77577">MSGFLNLVQAQSESNEVATDSSTYDLGRLTLKKRNVQAVTIKAADLEKMPFTDLKSAINIYTYGVYSAHQSYVYVIDGILNADVNAYSIYDIDEITMVQNAAAVLNGVDATKTLILVKTKHGGSEARGVTIAGQSEFIRLTQRSPYTFNNSSAKYPKSNDMYHQYYVSAYGNSDMIKAGISAEILHNTLPYGYYVLPASTNTPAAPISSNRFKFNGYLDVKLGDANLLTVNAGYVPQRDRSNNADELAALAGSSAKYVNSFYNSQNLFYTDVKLATIIAEGFTNKISAGFERLRDHGESLAASYNANGTLQGAGSRRDSTSSVNSFVATEDITYRAQLENFSLQPNVNFTFRQVNNPHSAQFASASNGAFRNFLDNNYTTKQKLGILTPSIAFSYLDWLIVQGGFQTYFNSTAKPTVQDHDQTQPLPFASVSIDLLTPLQLDTDQMRLNIYGSYARNFNYSNDKYGSLIDQLYIHPGNNARFDSQPDPYQVYTQIQGGAVFSVLENKLSFSYNYSLKRFSTTQVVLIRLPGFTDMFQNTEARVELHRVGIDFALPTDGDFSWRTSLNGTYVLMRDNYKVRNYLPEYLRLTYPGKPFITGGFVNHLNFKNAYLDFGMIYALNQALLAHTAYSRTWVVTGKVNIFNLQNIDLGYKLQVKAVKSLEVYANARNLIQSDQFKYIENRRYIGAGFKVGL</sequence>
<evidence type="ECO:0000313" key="1">
    <source>
        <dbReference type="EMBL" id="GAA4092399.1"/>
    </source>
</evidence>